<feature type="compositionally biased region" description="Basic and acidic residues" evidence="1">
    <location>
        <begin position="179"/>
        <end position="189"/>
    </location>
</feature>
<protein>
    <recommendedName>
        <fullName evidence="2">PB1-like domain-containing protein</fullName>
    </recommendedName>
</protein>
<evidence type="ECO:0000313" key="4">
    <source>
        <dbReference type="Proteomes" id="UP000826656"/>
    </source>
</evidence>
<organism evidence="3 4">
    <name type="scientific">Solanum tuberosum</name>
    <name type="common">Potato</name>
    <dbReference type="NCBI Taxonomy" id="4113"/>
    <lineage>
        <taxon>Eukaryota</taxon>
        <taxon>Viridiplantae</taxon>
        <taxon>Streptophyta</taxon>
        <taxon>Embryophyta</taxon>
        <taxon>Tracheophyta</taxon>
        <taxon>Spermatophyta</taxon>
        <taxon>Magnoliopsida</taxon>
        <taxon>eudicotyledons</taxon>
        <taxon>Gunneridae</taxon>
        <taxon>Pentapetalae</taxon>
        <taxon>asterids</taxon>
        <taxon>lamiids</taxon>
        <taxon>Solanales</taxon>
        <taxon>Solanaceae</taxon>
        <taxon>Solanoideae</taxon>
        <taxon>Solaneae</taxon>
        <taxon>Solanum</taxon>
    </lineage>
</organism>
<keyword evidence="4" id="KW-1185">Reference proteome</keyword>
<evidence type="ECO:0000313" key="3">
    <source>
        <dbReference type="EMBL" id="KAH0775162.1"/>
    </source>
</evidence>
<reference evidence="3 4" key="1">
    <citation type="journal article" date="2021" name="bioRxiv">
        <title>Chromosome-scale and haplotype-resolved genome assembly of a tetraploid potato cultivar.</title>
        <authorList>
            <person name="Sun H."/>
            <person name="Jiao W.-B."/>
            <person name="Krause K."/>
            <person name="Campoy J.A."/>
            <person name="Goel M."/>
            <person name="Folz-Donahue K."/>
            <person name="Kukat C."/>
            <person name="Huettel B."/>
            <person name="Schneeberger K."/>
        </authorList>
    </citation>
    <scope>NUCLEOTIDE SEQUENCE [LARGE SCALE GENOMIC DNA]</scope>
    <source>
        <strain evidence="3">SolTubOtavaFocal</strain>
        <tissue evidence="3">Leaves</tissue>
    </source>
</reference>
<feature type="domain" description="PB1-like" evidence="2">
    <location>
        <begin position="54"/>
        <end position="117"/>
    </location>
</feature>
<feature type="region of interest" description="Disordered" evidence="1">
    <location>
        <begin position="248"/>
        <end position="334"/>
    </location>
</feature>
<dbReference type="Proteomes" id="UP000826656">
    <property type="component" value="Unassembled WGS sequence"/>
</dbReference>
<feature type="compositionally biased region" description="Basic and acidic residues" evidence="1">
    <location>
        <begin position="262"/>
        <end position="271"/>
    </location>
</feature>
<feature type="compositionally biased region" description="Polar residues" evidence="1">
    <location>
        <begin position="190"/>
        <end position="209"/>
    </location>
</feature>
<proteinExistence type="predicted"/>
<comment type="caution">
    <text evidence="3">The sequence shown here is derived from an EMBL/GenBank/DDBJ whole genome shotgun (WGS) entry which is preliminary data.</text>
</comment>
<dbReference type="Pfam" id="PF26130">
    <property type="entry name" value="PB1-like"/>
    <property type="match status" value="1"/>
</dbReference>
<gene>
    <name evidence="3" type="ORF">KY290_012299</name>
</gene>
<feature type="region of interest" description="Disordered" evidence="1">
    <location>
        <begin position="179"/>
        <end position="229"/>
    </location>
</feature>
<dbReference type="EMBL" id="JAIVGD010000005">
    <property type="protein sequence ID" value="KAH0775162.1"/>
    <property type="molecule type" value="Genomic_DNA"/>
</dbReference>
<evidence type="ECO:0000256" key="1">
    <source>
        <dbReference type="SAM" id="MobiDB-lite"/>
    </source>
</evidence>
<dbReference type="InterPro" id="IPR058594">
    <property type="entry name" value="PB1-like_dom_pln"/>
</dbReference>
<name>A0ABQ7W329_SOLTU</name>
<sequence>MPRVKATRLLVKPLIFEEHCRSRRSSFGGSKSVVTIEAFIVHNLLSSPYLKIGKKENKGKPYHGGGVYEFLDVDIDRLSYFELRDCLKELGYEPGQCVLYVKLPRSTVMLEIKFDYDTTLIAECLSHGDILDCFVCHFVVDPVLVPPLLEYGESGVGDGASQNNGPNASFDVELEPTHEAQENATHEAQENASNLASNSAPVNSNTSSHVHYFTAPNTPPPIHQTLTPIHPSTDQLLTIDVDDELRSFREERSKRKRRKRGERAPLPDHVKLGTKKKGPDVGYDESTSGNRNNLEGKLAGNEPYYPSDEAASFETDPDAFSDDEEEVQQREKVKPRRRKKVNRVVFDASSQKVVWELSLVFESVNEFRSAVTKYAVAEHVAIEMYINEPTRTYNPVHKCVILIGTSFVIASSYLVTTVKG</sequence>
<evidence type="ECO:0000259" key="2">
    <source>
        <dbReference type="Pfam" id="PF26130"/>
    </source>
</evidence>
<accession>A0ABQ7W329</accession>
<feature type="compositionally biased region" description="Acidic residues" evidence="1">
    <location>
        <begin position="315"/>
        <end position="326"/>
    </location>
</feature>